<keyword evidence="3" id="KW-0804">Transcription</keyword>
<dbReference type="PANTHER" id="PTHR43537">
    <property type="entry name" value="TRANSCRIPTIONAL REGULATOR, GNTR FAMILY"/>
    <property type="match status" value="1"/>
</dbReference>
<dbReference type="EMBL" id="JAIWIU010000019">
    <property type="protein sequence ID" value="MCA2015234.1"/>
    <property type="molecule type" value="Genomic_DNA"/>
</dbReference>
<dbReference type="SMART" id="SM00345">
    <property type="entry name" value="HTH_GNTR"/>
    <property type="match status" value="1"/>
</dbReference>
<evidence type="ECO:0000313" key="6">
    <source>
        <dbReference type="Proteomes" id="UP001199044"/>
    </source>
</evidence>
<keyword evidence="6" id="KW-1185">Reference proteome</keyword>
<dbReference type="PANTHER" id="PTHR43537:SF51">
    <property type="entry name" value="HTH-TYPE TRANSCRIPTIONAL REGULATOR LGOR-RELATED"/>
    <property type="match status" value="1"/>
</dbReference>
<name>A0ABS7YLY9_9VIBR</name>
<protein>
    <submittedName>
        <fullName evidence="5">GntR family transcriptional regulator</fullName>
    </submittedName>
</protein>
<keyword evidence="1" id="KW-0805">Transcription regulation</keyword>
<accession>A0ABS7YLY9</accession>
<dbReference type="InterPro" id="IPR036388">
    <property type="entry name" value="WH-like_DNA-bd_sf"/>
</dbReference>
<dbReference type="PROSITE" id="PS50949">
    <property type="entry name" value="HTH_GNTR"/>
    <property type="match status" value="1"/>
</dbReference>
<dbReference type="Proteomes" id="UP001199044">
    <property type="component" value="Unassembled WGS sequence"/>
</dbReference>
<evidence type="ECO:0000313" key="5">
    <source>
        <dbReference type="EMBL" id="MCA2015234.1"/>
    </source>
</evidence>
<reference evidence="6" key="1">
    <citation type="submission" date="2023-07" db="EMBL/GenBank/DDBJ databases">
        <title>Molecular identification of indigenous halophilic bacteria isolated from red sea cost, biodegradation of synthetic dyes and assessment of degraded metabolite toxicity.</title>
        <authorList>
            <person name="Chaieb K."/>
            <person name="Altayb H.N."/>
        </authorList>
    </citation>
    <scope>NUCLEOTIDE SEQUENCE [LARGE SCALE GENOMIC DNA]</scope>
    <source>
        <strain evidence="6">K20</strain>
    </source>
</reference>
<dbReference type="PRINTS" id="PR00035">
    <property type="entry name" value="HTHGNTR"/>
</dbReference>
<dbReference type="RefSeq" id="WP_225249656.1">
    <property type="nucleotide sequence ID" value="NZ_JAIWIU010000019.1"/>
</dbReference>
<dbReference type="SUPFAM" id="SSF46785">
    <property type="entry name" value="Winged helix' DNA-binding domain"/>
    <property type="match status" value="1"/>
</dbReference>
<sequence length="201" mass="23110">MMNSIKIANTKDEVSEIIKREIILGNLKANQTVTQNDIAEQFGLSRMPIREAFNELVSQGFLIKLRSRKLVVANISSLTVINYNEALCSLELSLFDNIDVPKYIDDLKLILIANDFPPKDKILRFHQYISEIIADHFIITMHYNMLNSFIIPCVKYFDFHTKSSVDELKLAVDSLGKNDMISFKNKLKKSNEIILDKLINQ</sequence>
<evidence type="ECO:0000256" key="3">
    <source>
        <dbReference type="ARBA" id="ARBA00023163"/>
    </source>
</evidence>
<keyword evidence="2" id="KW-0238">DNA-binding</keyword>
<evidence type="ECO:0000259" key="4">
    <source>
        <dbReference type="PROSITE" id="PS50949"/>
    </source>
</evidence>
<organism evidence="5 6">
    <name type="scientific">Vibrio tritonius</name>
    <dbReference type="NCBI Taxonomy" id="1435069"/>
    <lineage>
        <taxon>Bacteria</taxon>
        <taxon>Pseudomonadati</taxon>
        <taxon>Pseudomonadota</taxon>
        <taxon>Gammaproteobacteria</taxon>
        <taxon>Vibrionales</taxon>
        <taxon>Vibrionaceae</taxon>
        <taxon>Vibrio</taxon>
    </lineage>
</organism>
<feature type="domain" description="HTH gntR-type" evidence="4">
    <location>
        <begin position="8"/>
        <end position="75"/>
    </location>
</feature>
<dbReference type="Pfam" id="PF00392">
    <property type="entry name" value="GntR"/>
    <property type="match status" value="1"/>
</dbReference>
<dbReference type="InterPro" id="IPR036390">
    <property type="entry name" value="WH_DNA-bd_sf"/>
</dbReference>
<dbReference type="CDD" id="cd07377">
    <property type="entry name" value="WHTH_GntR"/>
    <property type="match status" value="1"/>
</dbReference>
<comment type="caution">
    <text evidence="5">The sequence shown here is derived from an EMBL/GenBank/DDBJ whole genome shotgun (WGS) entry which is preliminary data.</text>
</comment>
<gene>
    <name evidence="5" type="ORF">LDJ79_03870</name>
</gene>
<evidence type="ECO:0000256" key="1">
    <source>
        <dbReference type="ARBA" id="ARBA00023015"/>
    </source>
</evidence>
<dbReference type="InterPro" id="IPR000524">
    <property type="entry name" value="Tscrpt_reg_HTH_GntR"/>
</dbReference>
<evidence type="ECO:0000256" key="2">
    <source>
        <dbReference type="ARBA" id="ARBA00023125"/>
    </source>
</evidence>
<dbReference type="Gene3D" id="1.10.10.10">
    <property type="entry name" value="Winged helix-like DNA-binding domain superfamily/Winged helix DNA-binding domain"/>
    <property type="match status" value="1"/>
</dbReference>
<proteinExistence type="predicted"/>